<reference evidence="1" key="2">
    <citation type="journal article" date="2015" name="Fish Shellfish Immunol.">
        <title>Early steps in the European eel (Anguilla anguilla)-Vibrio vulnificus interaction in the gills: Role of the RtxA13 toxin.</title>
        <authorList>
            <person name="Callol A."/>
            <person name="Pajuelo D."/>
            <person name="Ebbesson L."/>
            <person name="Teles M."/>
            <person name="MacKenzie S."/>
            <person name="Amaro C."/>
        </authorList>
    </citation>
    <scope>NUCLEOTIDE SEQUENCE</scope>
</reference>
<sequence length="101" mass="11485">MENHFLYSSFTMFLKKDQVPLLCAISQPPWVQIETGTHIRVHLSLSVFLLISELIVTYMLLSLLQTPASCTETTMSQRLHVSLSLISYPGNTRFSECCSFL</sequence>
<proteinExistence type="predicted"/>
<name>A0A0E9X450_ANGAN</name>
<dbReference type="EMBL" id="GBXM01011223">
    <property type="protein sequence ID" value="JAH97354.1"/>
    <property type="molecule type" value="Transcribed_RNA"/>
</dbReference>
<protein>
    <submittedName>
        <fullName evidence="1">Uncharacterized protein</fullName>
    </submittedName>
</protein>
<organism evidence="1">
    <name type="scientific">Anguilla anguilla</name>
    <name type="common">European freshwater eel</name>
    <name type="synonym">Muraena anguilla</name>
    <dbReference type="NCBI Taxonomy" id="7936"/>
    <lineage>
        <taxon>Eukaryota</taxon>
        <taxon>Metazoa</taxon>
        <taxon>Chordata</taxon>
        <taxon>Craniata</taxon>
        <taxon>Vertebrata</taxon>
        <taxon>Euteleostomi</taxon>
        <taxon>Actinopterygii</taxon>
        <taxon>Neopterygii</taxon>
        <taxon>Teleostei</taxon>
        <taxon>Anguilliformes</taxon>
        <taxon>Anguillidae</taxon>
        <taxon>Anguilla</taxon>
    </lineage>
</organism>
<reference evidence="1" key="1">
    <citation type="submission" date="2014-11" db="EMBL/GenBank/DDBJ databases">
        <authorList>
            <person name="Amaro Gonzalez C."/>
        </authorList>
    </citation>
    <scope>NUCLEOTIDE SEQUENCE</scope>
</reference>
<accession>A0A0E9X450</accession>
<dbReference type="AlphaFoldDB" id="A0A0E9X450"/>
<evidence type="ECO:0000313" key="1">
    <source>
        <dbReference type="EMBL" id="JAH97354.1"/>
    </source>
</evidence>